<accession>A0A3B1BRY6</accession>
<sequence length="30" mass="3348">MLTRSGVIAVVLFFTIVSFPFLYNIVSVDV</sequence>
<keyword evidence="1" id="KW-0472">Membrane</keyword>
<gene>
    <name evidence="2" type="ORF">MNBD_NITROSPINAE04-2289</name>
</gene>
<reference evidence="2" key="1">
    <citation type="submission" date="2018-06" db="EMBL/GenBank/DDBJ databases">
        <authorList>
            <person name="Zhirakovskaya E."/>
        </authorList>
    </citation>
    <scope>NUCLEOTIDE SEQUENCE</scope>
</reference>
<feature type="transmembrane region" description="Helical" evidence="1">
    <location>
        <begin position="7"/>
        <end position="26"/>
    </location>
</feature>
<keyword evidence="1" id="KW-1133">Transmembrane helix</keyword>
<proteinExistence type="predicted"/>
<keyword evidence="1" id="KW-0812">Transmembrane</keyword>
<dbReference type="EMBL" id="UOGA01000133">
    <property type="protein sequence ID" value="VAX18692.1"/>
    <property type="molecule type" value="Genomic_DNA"/>
</dbReference>
<name>A0A3B1BRY6_9ZZZZ</name>
<evidence type="ECO:0000313" key="2">
    <source>
        <dbReference type="EMBL" id="VAX18692.1"/>
    </source>
</evidence>
<organism evidence="2">
    <name type="scientific">hydrothermal vent metagenome</name>
    <dbReference type="NCBI Taxonomy" id="652676"/>
    <lineage>
        <taxon>unclassified sequences</taxon>
        <taxon>metagenomes</taxon>
        <taxon>ecological metagenomes</taxon>
    </lineage>
</organism>
<protein>
    <submittedName>
        <fullName evidence="2">Uncharacterized protein</fullName>
    </submittedName>
</protein>
<dbReference type="AlphaFoldDB" id="A0A3B1BRY6"/>
<evidence type="ECO:0000256" key="1">
    <source>
        <dbReference type="SAM" id="Phobius"/>
    </source>
</evidence>
<feature type="non-terminal residue" evidence="2">
    <location>
        <position position="30"/>
    </location>
</feature>